<gene>
    <name evidence="3" type="ORF">ACFSM5_16940</name>
</gene>
<dbReference type="Proteomes" id="UP001597295">
    <property type="component" value="Unassembled WGS sequence"/>
</dbReference>
<dbReference type="Pfam" id="PF13411">
    <property type="entry name" value="MerR_1"/>
    <property type="match status" value="1"/>
</dbReference>
<dbReference type="EMBL" id="JBHUIP010000013">
    <property type="protein sequence ID" value="MFD2264593.1"/>
    <property type="molecule type" value="Genomic_DNA"/>
</dbReference>
<dbReference type="PANTHER" id="PTHR30204:SF90">
    <property type="entry name" value="HTH-TYPE TRANSCRIPTIONAL ACTIVATOR MTA"/>
    <property type="match status" value="1"/>
</dbReference>
<evidence type="ECO:0000313" key="3">
    <source>
        <dbReference type="EMBL" id="MFD2264593.1"/>
    </source>
</evidence>
<comment type="caution">
    <text evidence="3">The sequence shown here is derived from an EMBL/GenBank/DDBJ whole genome shotgun (WGS) entry which is preliminary data.</text>
</comment>
<sequence length="177" mass="19611">MVRPRSVTGRSLSIGALARRAGLSRATLLYYDRIGLLSPEDRSAKGYRLYGPESQRRLERIRELRSTGLPLTEIASLLDGRSAKEILERQLTEITQAEASLATQKAVVSALLGSPLTPTGLNRESWTALFAEIGLSHAQMSDWHRNFEARAPEAHAAFLRSLGIQELEIATIRQCSR</sequence>
<proteinExistence type="predicted"/>
<keyword evidence="1" id="KW-0238">DNA-binding</keyword>
<protein>
    <submittedName>
        <fullName evidence="3">MerR family transcriptional regulator</fullName>
    </submittedName>
</protein>
<dbReference type="Gene3D" id="1.10.1660.10">
    <property type="match status" value="1"/>
</dbReference>
<dbReference type="InterPro" id="IPR047057">
    <property type="entry name" value="MerR_fam"/>
</dbReference>
<dbReference type="PRINTS" id="PR00040">
    <property type="entry name" value="HTHMERR"/>
</dbReference>
<feature type="domain" description="HTH merR-type" evidence="2">
    <location>
        <begin position="11"/>
        <end position="80"/>
    </location>
</feature>
<dbReference type="InterPro" id="IPR009061">
    <property type="entry name" value="DNA-bd_dom_put_sf"/>
</dbReference>
<dbReference type="SUPFAM" id="SSF46955">
    <property type="entry name" value="Putative DNA-binding domain"/>
    <property type="match status" value="1"/>
</dbReference>
<dbReference type="InterPro" id="IPR000551">
    <property type="entry name" value="MerR-type_HTH_dom"/>
</dbReference>
<dbReference type="PANTHER" id="PTHR30204">
    <property type="entry name" value="REDOX-CYCLING DRUG-SENSING TRANSCRIPTIONAL ACTIVATOR SOXR"/>
    <property type="match status" value="1"/>
</dbReference>
<organism evidence="3 4">
    <name type="scientific">Lacibacterium aquatile</name>
    <dbReference type="NCBI Taxonomy" id="1168082"/>
    <lineage>
        <taxon>Bacteria</taxon>
        <taxon>Pseudomonadati</taxon>
        <taxon>Pseudomonadota</taxon>
        <taxon>Alphaproteobacteria</taxon>
        <taxon>Rhodospirillales</taxon>
        <taxon>Rhodospirillaceae</taxon>
    </lineage>
</organism>
<evidence type="ECO:0000259" key="2">
    <source>
        <dbReference type="PROSITE" id="PS50937"/>
    </source>
</evidence>
<dbReference type="RefSeq" id="WP_379877687.1">
    <property type="nucleotide sequence ID" value="NZ_JBHUIP010000013.1"/>
</dbReference>
<dbReference type="PROSITE" id="PS50937">
    <property type="entry name" value="HTH_MERR_2"/>
    <property type="match status" value="1"/>
</dbReference>
<evidence type="ECO:0000313" key="4">
    <source>
        <dbReference type="Proteomes" id="UP001597295"/>
    </source>
</evidence>
<evidence type="ECO:0000256" key="1">
    <source>
        <dbReference type="ARBA" id="ARBA00023125"/>
    </source>
</evidence>
<dbReference type="SMART" id="SM00422">
    <property type="entry name" value="HTH_MERR"/>
    <property type="match status" value="1"/>
</dbReference>
<reference evidence="4" key="1">
    <citation type="journal article" date="2019" name="Int. J. Syst. Evol. Microbiol.">
        <title>The Global Catalogue of Microorganisms (GCM) 10K type strain sequencing project: providing services to taxonomists for standard genome sequencing and annotation.</title>
        <authorList>
            <consortium name="The Broad Institute Genomics Platform"/>
            <consortium name="The Broad Institute Genome Sequencing Center for Infectious Disease"/>
            <person name="Wu L."/>
            <person name="Ma J."/>
        </authorList>
    </citation>
    <scope>NUCLEOTIDE SEQUENCE [LARGE SCALE GENOMIC DNA]</scope>
    <source>
        <strain evidence="4">CGMCC 1.19062</strain>
    </source>
</reference>
<accession>A0ABW5DTX5</accession>
<name>A0ABW5DTX5_9PROT</name>
<keyword evidence="4" id="KW-1185">Reference proteome</keyword>